<accession>A0AB38VSQ9</accession>
<evidence type="ECO:0000313" key="2">
    <source>
        <dbReference type="EMBL" id="VEH06021.1"/>
    </source>
</evidence>
<dbReference type="Gene3D" id="3.10.180.10">
    <property type="entry name" value="2,3-Dihydroxybiphenyl 1,2-Dioxygenase, domain 1"/>
    <property type="match status" value="1"/>
</dbReference>
<dbReference type="Proteomes" id="UP000271380">
    <property type="component" value="Chromosome"/>
</dbReference>
<dbReference type="AlphaFoldDB" id="A0AB38VSQ9"/>
<protein>
    <submittedName>
        <fullName evidence="2">Glyoxalase-like domain</fullName>
    </submittedName>
</protein>
<reference evidence="2 3" key="1">
    <citation type="submission" date="2018-12" db="EMBL/GenBank/DDBJ databases">
        <authorList>
            <consortium name="Pathogen Informatics"/>
        </authorList>
    </citation>
    <scope>NUCLEOTIDE SEQUENCE [LARGE SCALE GENOMIC DNA]</scope>
    <source>
        <strain evidence="2 3">NCTC949</strain>
    </source>
</reference>
<dbReference type="PANTHER" id="PTHR36113">
    <property type="entry name" value="LYASE, PUTATIVE-RELATED-RELATED"/>
    <property type="match status" value="1"/>
</dbReference>
<dbReference type="RefSeq" id="WP_126316603.1">
    <property type="nucleotide sequence ID" value="NZ_LR134377.1"/>
</dbReference>
<dbReference type="InterPro" id="IPR037523">
    <property type="entry name" value="VOC_core"/>
</dbReference>
<name>A0AB38VSQ9_9CORY</name>
<evidence type="ECO:0000313" key="3">
    <source>
        <dbReference type="Proteomes" id="UP000271380"/>
    </source>
</evidence>
<dbReference type="InterPro" id="IPR004360">
    <property type="entry name" value="Glyas_Fos-R_dOase_dom"/>
</dbReference>
<dbReference type="InterPro" id="IPR029068">
    <property type="entry name" value="Glyas_Bleomycin-R_OHBP_Dase"/>
</dbReference>
<dbReference type="PROSITE" id="PS51819">
    <property type="entry name" value="VOC"/>
    <property type="match status" value="1"/>
</dbReference>
<dbReference type="InterPro" id="IPR051332">
    <property type="entry name" value="Fosfomycin_Res_Enzymes"/>
</dbReference>
<gene>
    <name evidence="2" type="ORF">NCTC949_00909</name>
</gene>
<dbReference type="EMBL" id="LR134377">
    <property type="protein sequence ID" value="VEH06021.1"/>
    <property type="molecule type" value="Genomic_DNA"/>
</dbReference>
<organism evidence="2 3">
    <name type="scientific">Corynebacterium kutscheri</name>
    <dbReference type="NCBI Taxonomy" id="35755"/>
    <lineage>
        <taxon>Bacteria</taxon>
        <taxon>Bacillati</taxon>
        <taxon>Actinomycetota</taxon>
        <taxon>Actinomycetes</taxon>
        <taxon>Mycobacteriales</taxon>
        <taxon>Corynebacteriaceae</taxon>
        <taxon>Corynebacterium</taxon>
    </lineage>
</organism>
<sequence length="83" mass="8861">MSFAEGARLEIMHNAARKAVAEPMALGYHQLAVSVGSKEAVDAKTNQLLAAGYDCVSMPRTTGDGYYESVIVDVEGNQIEITV</sequence>
<evidence type="ECO:0000259" key="1">
    <source>
        <dbReference type="PROSITE" id="PS51819"/>
    </source>
</evidence>
<dbReference type="SUPFAM" id="SSF54593">
    <property type="entry name" value="Glyoxalase/Bleomycin resistance protein/Dihydroxybiphenyl dioxygenase"/>
    <property type="match status" value="1"/>
</dbReference>
<dbReference type="Pfam" id="PF00903">
    <property type="entry name" value="Glyoxalase"/>
    <property type="match status" value="1"/>
</dbReference>
<dbReference type="PANTHER" id="PTHR36113:SF1">
    <property type="entry name" value="GLYOXALASE_BLEOMYCIN RESISTANCE PROTEIN_DIOXYGENASE"/>
    <property type="match status" value="1"/>
</dbReference>
<proteinExistence type="predicted"/>
<feature type="domain" description="VOC" evidence="1">
    <location>
        <begin position="1"/>
        <end position="83"/>
    </location>
</feature>